<comment type="subcellular location">
    <subcellularLocation>
        <location evidence="1 8">Membrane</location>
        <topology evidence="1 8">Multi-pass membrane protein</topology>
    </subcellularLocation>
</comment>
<dbReference type="EMBL" id="FMWP01000012">
    <property type="protein sequence ID" value="SCZ88691.1"/>
    <property type="molecule type" value="Genomic_DNA"/>
</dbReference>
<dbReference type="Pfam" id="PF02535">
    <property type="entry name" value="Zip"/>
    <property type="match status" value="1"/>
</dbReference>
<dbReference type="Proteomes" id="UP000249723">
    <property type="component" value="Unassembled WGS sequence"/>
</dbReference>
<feature type="transmembrane region" description="Helical" evidence="8">
    <location>
        <begin position="255"/>
        <end position="278"/>
    </location>
</feature>
<feature type="transmembrane region" description="Helical" evidence="8">
    <location>
        <begin position="157"/>
        <end position="176"/>
    </location>
</feature>
<dbReference type="NCBIfam" id="TIGR00820">
    <property type="entry name" value="zip"/>
    <property type="match status" value="1"/>
</dbReference>
<gene>
    <name evidence="10" type="ORF">BZ3500_MVSOF-1268-A1-R1_CHR2-1G04574</name>
</gene>
<evidence type="ECO:0000256" key="2">
    <source>
        <dbReference type="ARBA" id="ARBA00006939"/>
    </source>
</evidence>
<evidence type="ECO:0000256" key="3">
    <source>
        <dbReference type="ARBA" id="ARBA00022448"/>
    </source>
</evidence>
<feature type="transmembrane region" description="Helical" evidence="8">
    <location>
        <begin position="76"/>
        <end position="96"/>
    </location>
</feature>
<keyword evidence="4 8" id="KW-0812">Transmembrane</keyword>
<name>A0A2X0KR97_9BASI</name>
<keyword evidence="6 8" id="KW-0406">Ion transport</keyword>
<evidence type="ECO:0000256" key="9">
    <source>
        <dbReference type="SAM" id="MobiDB-lite"/>
    </source>
</evidence>
<dbReference type="GO" id="GO:0005886">
    <property type="term" value="C:plasma membrane"/>
    <property type="evidence" value="ECO:0007669"/>
    <property type="project" value="TreeGrafter"/>
</dbReference>
<evidence type="ECO:0000256" key="4">
    <source>
        <dbReference type="ARBA" id="ARBA00022692"/>
    </source>
</evidence>
<feature type="compositionally biased region" description="Polar residues" evidence="9">
    <location>
        <begin position="39"/>
        <end position="55"/>
    </location>
</feature>
<feature type="transmembrane region" description="Helical" evidence="8">
    <location>
        <begin position="316"/>
        <end position="338"/>
    </location>
</feature>
<comment type="similarity">
    <text evidence="2 8">Belongs to the ZIP transporter (TC 2.A.5) family.</text>
</comment>
<keyword evidence="3 8" id="KW-0813">Transport</keyword>
<accession>A0A2X0KR97</accession>
<organism evidence="10 11">
    <name type="scientific">Microbotryum saponariae</name>
    <dbReference type="NCBI Taxonomy" id="289078"/>
    <lineage>
        <taxon>Eukaryota</taxon>
        <taxon>Fungi</taxon>
        <taxon>Dikarya</taxon>
        <taxon>Basidiomycota</taxon>
        <taxon>Pucciniomycotina</taxon>
        <taxon>Microbotryomycetes</taxon>
        <taxon>Microbotryales</taxon>
        <taxon>Microbotryaceae</taxon>
        <taxon>Microbotryum</taxon>
    </lineage>
</organism>
<reference evidence="11" key="1">
    <citation type="submission" date="2016-10" db="EMBL/GenBank/DDBJ databases">
        <authorList>
            <person name="Jeantristanb JTB J.-T."/>
            <person name="Ricardo R."/>
        </authorList>
    </citation>
    <scope>NUCLEOTIDE SEQUENCE [LARGE SCALE GENOMIC DNA]</scope>
</reference>
<keyword evidence="11" id="KW-1185">Reference proteome</keyword>
<dbReference type="PANTHER" id="PTHR11040:SF32">
    <property type="entry name" value="ZINC-REGULATED TRANSPORTER 1"/>
    <property type="match status" value="1"/>
</dbReference>
<comment type="caution">
    <text evidence="8">Lacks conserved residue(s) required for the propagation of feature annotation.</text>
</comment>
<dbReference type="OrthoDB" id="448280at2759"/>
<evidence type="ECO:0000256" key="8">
    <source>
        <dbReference type="RuleBase" id="RU362088"/>
    </source>
</evidence>
<evidence type="ECO:0000313" key="10">
    <source>
        <dbReference type="EMBL" id="SCZ88691.1"/>
    </source>
</evidence>
<feature type="region of interest" description="Disordered" evidence="9">
    <location>
        <begin position="32"/>
        <end position="55"/>
    </location>
</feature>
<protein>
    <submittedName>
        <fullName evidence="10">BZ3500_MvSof-1268-A1-R1_Chr2-1g04574 protein</fullName>
    </submittedName>
</protein>
<feature type="transmembrane region" description="Helical" evidence="8">
    <location>
        <begin position="390"/>
        <end position="410"/>
    </location>
</feature>
<dbReference type="InterPro" id="IPR003689">
    <property type="entry name" value="ZIP"/>
</dbReference>
<keyword evidence="7 8" id="KW-0472">Membrane</keyword>
<keyword evidence="5 8" id="KW-1133">Transmembrane helix</keyword>
<dbReference type="GO" id="GO:0005385">
    <property type="term" value="F:zinc ion transmembrane transporter activity"/>
    <property type="evidence" value="ECO:0007669"/>
    <property type="project" value="InterPro"/>
</dbReference>
<dbReference type="AlphaFoldDB" id="A0A2X0KR97"/>
<dbReference type="PANTHER" id="PTHR11040">
    <property type="entry name" value="ZINC/IRON TRANSPORTER"/>
    <property type="match status" value="1"/>
</dbReference>
<dbReference type="InterPro" id="IPR004698">
    <property type="entry name" value="Zn/Fe_permease_fun/pln"/>
</dbReference>
<evidence type="ECO:0000256" key="5">
    <source>
        <dbReference type="ARBA" id="ARBA00022989"/>
    </source>
</evidence>
<dbReference type="STRING" id="289078.A0A2X0KR97"/>
<proteinExistence type="inferred from homology"/>
<evidence type="ECO:0000256" key="6">
    <source>
        <dbReference type="ARBA" id="ARBA00023065"/>
    </source>
</evidence>
<evidence type="ECO:0000256" key="7">
    <source>
        <dbReference type="ARBA" id="ARBA00023136"/>
    </source>
</evidence>
<feature type="transmembrane region" description="Helical" evidence="8">
    <location>
        <begin position="358"/>
        <end position="378"/>
    </location>
</feature>
<evidence type="ECO:0000256" key="1">
    <source>
        <dbReference type="ARBA" id="ARBA00004141"/>
    </source>
</evidence>
<feature type="transmembrane region" description="Helical" evidence="8">
    <location>
        <begin position="117"/>
        <end position="137"/>
    </location>
</feature>
<evidence type="ECO:0000313" key="11">
    <source>
        <dbReference type="Proteomes" id="UP000249723"/>
    </source>
</evidence>
<sequence length="413" mass="43980">MTEVDSSFCFSLPCHAFAACAYASPELSARSHSAVRPGPNSTTSNQQSADNSTLTADATESCAGPNTFNGKLDLRIASVFVILVSPIFPPQVTSLFGTLLPIVSRRLKSVPDVAYRIVKYFGSGVIIATAFIHLLAPAWDALTSPCLQYGVWVEYDWAPAIAMISMFCLFLVELVAHRAGASYLAKRGLRAVDAHSQGNNQPSHSTHGAHIDDRVAVASSPLEDLEGDVRKEGLLSDDESDETAILTDEAVMARIIGVAILEFGVIFHSLMIGLTLAVDPDFSTLFVVLIFHQMFEGLGLGSRLSALPLPRAYRWVPYIAGSVYACVTPLGIAIGLGVRTTYNPNTATASIVSGVLDATSAGILLYTGLVELLAHDFIFNKEMARDASNVKVAGSVLCVLVGAGIMSLLGRWA</sequence>